<evidence type="ECO:0000313" key="3">
    <source>
        <dbReference type="Proteomes" id="UP000235945"/>
    </source>
</evidence>
<dbReference type="EMBL" id="JACHJF010000011">
    <property type="protein sequence ID" value="MBB5120214.1"/>
    <property type="molecule type" value="Genomic_DNA"/>
</dbReference>
<proteinExistence type="predicted"/>
<dbReference type="EMBL" id="LGUI01000005">
    <property type="protein sequence ID" value="PNE32366.1"/>
    <property type="molecule type" value="Genomic_DNA"/>
</dbReference>
<dbReference type="Proteomes" id="UP000235945">
    <property type="component" value="Unassembled WGS sequence"/>
</dbReference>
<organism evidence="2 3">
    <name type="scientific">Streptomyces eurocidicus</name>
    <name type="common">Streptoverticillium eurocidicus</name>
    <dbReference type="NCBI Taxonomy" id="66423"/>
    <lineage>
        <taxon>Bacteria</taxon>
        <taxon>Bacillati</taxon>
        <taxon>Actinomycetota</taxon>
        <taxon>Actinomycetes</taxon>
        <taxon>Kitasatosporales</taxon>
        <taxon>Streptomycetaceae</taxon>
        <taxon>Streptomyces</taxon>
    </lineage>
</organism>
<keyword evidence="3" id="KW-1185">Reference proteome</keyword>
<reference evidence="1 4" key="3">
    <citation type="submission" date="2020-08" db="EMBL/GenBank/DDBJ databases">
        <title>Genomic Encyclopedia of Type Strains, Phase III (KMG-III): the genomes of soil and plant-associated and newly described type strains.</title>
        <authorList>
            <person name="Whitman W."/>
        </authorList>
    </citation>
    <scope>NUCLEOTIDE SEQUENCE [LARGE SCALE GENOMIC DNA]</scope>
    <source>
        <strain evidence="1 4">CECT 3259</strain>
    </source>
</reference>
<gene>
    <name evidence="2" type="ORF">AF335_17290</name>
    <name evidence="1" type="ORF">FHS36_003656</name>
</gene>
<evidence type="ECO:0000313" key="1">
    <source>
        <dbReference type="EMBL" id="MBB5120214.1"/>
    </source>
</evidence>
<protein>
    <submittedName>
        <fullName evidence="2">Uncharacterized protein</fullName>
    </submittedName>
</protein>
<dbReference type="Proteomes" id="UP000528608">
    <property type="component" value="Unassembled WGS sequence"/>
</dbReference>
<dbReference type="AlphaFoldDB" id="A0A2N8NUC2"/>
<reference evidence="3" key="1">
    <citation type="submission" date="2015-07" db="EMBL/GenBank/DDBJ databases">
        <authorList>
            <person name="Graham D.E."/>
            <person name="Giannone R.J."/>
            <person name="Gulvik C.A."/>
            <person name="Hettich R.L."/>
            <person name="Klingeman D.M."/>
            <person name="Mahan K.M."/>
            <person name="Parry R.J."/>
            <person name="Spain J.C."/>
        </authorList>
    </citation>
    <scope>NUCLEOTIDE SEQUENCE [LARGE SCALE GENOMIC DNA]</scope>
    <source>
        <strain evidence="3">ATCC 27428</strain>
    </source>
</reference>
<sequence>MSAPTVYGGRFPAGWSYLLDDTPTECFGETRIYPPLARLQLDCRFEPSSSGGPWYEGYDSTAQSGTVNGVISSSPADTGFTTILSPYFDGYTWLLYQEADALD</sequence>
<evidence type="ECO:0000313" key="2">
    <source>
        <dbReference type="EMBL" id="PNE32366.1"/>
    </source>
</evidence>
<name>A0A2N8NUC2_STREU</name>
<dbReference type="InterPro" id="IPR043504">
    <property type="entry name" value="Peptidase_S1_PA_chymotrypsin"/>
</dbReference>
<comment type="caution">
    <text evidence="2">The sequence shown here is derived from an EMBL/GenBank/DDBJ whole genome shotgun (WGS) entry which is preliminary data.</text>
</comment>
<dbReference type="OrthoDB" id="3507155at2"/>
<evidence type="ECO:0000313" key="4">
    <source>
        <dbReference type="Proteomes" id="UP000528608"/>
    </source>
</evidence>
<dbReference type="Gene3D" id="2.40.10.10">
    <property type="entry name" value="Trypsin-like serine proteases"/>
    <property type="match status" value="1"/>
</dbReference>
<accession>A0A2N8NUC2</accession>
<reference evidence="2" key="2">
    <citation type="submission" date="2015-07" db="EMBL/GenBank/DDBJ databases">
        <authorList>
            <person name="Noorani M."/>
        </authorList>
    </citation>
    <scope>NUCLEOTIDE SEQUENCE [LARGE SCALE GENOMIC DNA]</scope>
    <source>
        <strain evidence="2">ATCC 27428</strain>
    </source>
</reference>
<dbReference type="RefSeq" id="WP_102919330.1">
    <property type="nucleotide sequence ID" value="NZ_JACHJF010000011.1"/>
</dbReference>